<dbReference type="EMBL" id="LKAM01000009">
    <property type="protein sequence ID" value="KUM46910.1"/>
    <property type="molecule type" value="Genomic_DNA"/>
</dbReference>
<reference evidence="1" key="1">
    <citation type="journal article" date="2015" name="Genome Biol. Evol.">
        <title>Organellar Genomes of White Spruce (Picea glauca): Assembly and Annotation.</title>
        <authorList>
            <person name="Jackman S.D."/>
            <person name="Warren R.L."/>
            <person name="Gibb E.A."/>
            <person name="Vandervalk B.P."/>
            <person name="Mohamadi H."/>
            <person name="Chu J."/>
            <person name="Raymond A."/>
            <person name="Pleasance S."/>
            <person name="Coope R."/>
            <person name="Wildung M.R."/>
            <person name="Ritland C.E."/>
            <person name="Bousquet J."/>
            <person name="Jones S.J."/>
            <person name="Bohlmann J."/>
            <person name="Birol I."/>
        </authorList>
    </citation>
    <scope>NUCLEOTIDE SEQUENCE [LARGE SCALE GENOMIC DNA]</scope>
    <source>
        <tissue evidence="1">Flushing bud</tissue>
    </source>
</reference>
<name>A0A117NGJ5_PICGL</name>
<comment type="caution">
    <text evidence="1">The sequence shown here is derived from an EMBL/GenBank/DDBJ whole genome shotgun (WGS) entry which is preliminary data.</text>
</comment>
<evidence type="ECO:0000313" key="1">
    <source>
        <dbReference type="EMBL" id="KUM46910.1"/>
    </source>
</evidence>
<keyword evidence="1" id="KW-0496">Mitochondrion</keyword>
<protein>
    <submittedName>
        <fullName evidence="1">Uncharacterized protein</fullName>
    </submittedName>
</protein>
<proteinExistence type="predicted"/>
<organism evidence="1">
    <name type="scientific">Picea glauca</name>
    <name type="common">White spruce</name>
    <name type="synonym">Pinus glauca</name>
    <dbReference type="NCBI Taxonomy" id="3330"/>
    <lineage>
        <taxon>Eukaryota</taxon>
        <taxon>Viridiplantae</taxon>
        <taxon>Streptophyta</taxon>
        <taxon>Embryophyta</taxon>
        <taxon>Tracheophyta</taxon>
        <taxon>Spermatophyta</taxon>
        <taxon>Pinopsida</taxon>
        <taxon>Pinidae</taxon>
        <taxon>Conifers I</taxon>
        <taxon>Pinales</taxon>
        <taxon>Pinaceae</taxon>
        <taxon>Picea</taxon>
    </lineage>
</organism>
<accession>A0A117NGJ5</accession>
<sequence length="145" mass="16159">MPLVLGFSTIHQHISGKEGDVWGFPHDLLERACLSKSLSNQKEQGIPRKVRHNRHKPVTTLPTTGYIEGNEKSMNRLDWEGKVKPITTRCGQLALVKREKARIRLDRVIGLRKVGASATHGDGRSSTPQSIGNSFGLVYFILFVS</sequence>
<geneLocation type="mitochondrion" evidence="1"/>
<gene>
    <name evidence="1" type="ORF">ABT39_MTgene6365</name>
</gene>
<dbReference type="AlphaFoldDB" id="A0A117NGJ5"/>